<dbReference type="InterPro" id="IPR036397">
    <property type="entry name" value="RNaseH_sf"/>
</dbReference>
<evidence type="ECO:0000313" key="2">
    <source>
        <dbReference type="EMBL" id="CAI6357324.1"/>
    </source>
</evidence>
<dbReference type="GO" id="GO:0004523">
    <property type="term" value="F:RNA-DNA hybrid ribonuclease activity"/>
    <property type="evidence" value="ECO:0007669"/>
    <property type="project" value="InterPro"/>
</dbReference>
<reference evidence="2 3" key="1">
    <citation type="submission" date="2023-01" db="EMBL/GenBank/DDBJ databases">
        <authorList>
            <person name="Whitehead M."/>
        </authorList>
    </citation>
    <scope>NUCLEOTIDE SEQUENCE [LARGE SCALE GENOMIC DNA]</scope>
</reference>
<dbReference type="AlphaFoldDB" id="A0AAV0WNU9"/>
<name>A0AAV0WNU9_9HEMI</name>
<dbReference type="SUPFAM" id="SSF53098">
    <property type="entry name" value="Ribonuclease H-like"/>
    <property type="match status" value="1"/>
</dbReference>
<dbReference type="Pfam" id="PF00075">
    <property type="entry name" value="RNase_H"/>
    <property type="match status" value="1"/>
</dbReference>
<proteinExistence type="predicted"/>
<dbReference type="GO" id="GO:0003676">
    <property type="term" value="F:nucleic acid binding"/>
    <property type="evidence" value="ECO:0007669"/>
    <property type="project" value="InterPro"/>
</dbReference>
<dbReference type="CDD" id="cd09276">
    <property type="entry name" value="Rnase_HI_RT_non_LTR"/>
    <property type="match status" value="1"/>
</dbReference>
<dbReference type="Gene3D" id="3.30.420.10">
    <property type="entry name" value="Ribonuclease H-like superfamily/Ribonuclease H"/>
    <property type="match status" value="1"/>
</dbReference>
<accession>A0AAV0WNU9</accession>
<sequence length="165" mass="18342">MDFNINTTLSSLPKADTLSSVYRKEFLSLSENLQEHTKFFTDGSKTNLGVGAAVVYNETKQMFKLPDFCSVFTTEATAISLALDIIYENRMNKAIIFSDSLSTLTSILNIHQPNSISGKIHNQIHRLKTNAQTIIFCWVPSHVGIRGNELADTFAKEAISSHLSL</sequence>
<organism evidence="2 3">
    <name type="scientific">Macrosiphum euphorbiae</name>
    <name type="common">potato aphid</name>
    <dbReference type="NCBI Taxonomy" id="13131"/>
    <lineage>
        <taxon>Eukaryota</taxon>
        <taxon>Metazoa</taxon>
        <taxon>Ecdysozoa</taxon>
        <taxon>Arthropoda</taxon>
        <taxon>Hexapoda</taxon>
        <taxon>Insecta</taxon>
        <taxon>Pterygota</taxon>
        <taxon>Neoptera</taxon>
        <taxon>Paraneoptera</taxon>
        <taxon>Hemiptera</taxon>
        <taxon>Sternorrhyncha</taxon>
        <taxon>Aphidomorpha</taxon>
        <taxon>Aphidoidea</taxon>
        <taxon>Aphididae</taxon>
        <taxon>Macrosiphini</taxon>
        <taxon>Macrosiphum</taxon>
    </lineage>
</organism>
<dbReference type="EMBL" id="CARXXK010000002">
    <property type="protein sequence ID" value="CAI6357324.1"/>
    <property type="molecule type" value="Genomic_DNA"/>
</dbReference>
<dbReference type="Proteomes" id="UP001160148">
    <property type="component" value="Unassembled WGS sequence"/>
</dbReference>
<feature type="domain" description="RNase H type-1" evidence="1">
    <location>
        <begin position="33"/>
        <end position="160"/>
    </location>
</feature>
<keyword evidence="3" id="KW-1185">Reference proteome</keyword>
<gene>
    <name evidence="2" type="ORF">MEUPH1_LOCUS12961</name>
</gene>
<evidence type="ECO:0000259" key="1">
    <source>
        <dbReference type="PROSITE" id="PS50879"/>
    </source>
</evidence>
<dbReference type="InterPro" id="IPR012337">
    <property type="entry name" value="RNaseH-like_sf"/>
</dbReference>
<dbReference type="PROSITE" id="PS50879">
    <property type="entry name" value="RNASE_H_1"/>
    <property type="match status" value="1"/>
</dbReference>
<comment type="caution">
    <text evidence="2">The sequence shown here is derived from an EMBL/GenBank/DDBJ whole genome shotgun (WGS) entry which is preliminary data.</text>
</comment>
<protein>
    <recommendedName>
        <fullName evidence="1">RNase H type-1 domain-containing protein</fullName>
    </recommendedName>
</protein>
<evidence type="ECO:0000313" key="3">
    <source>
        <dbReference type="Proteomes" id="UP001160148"/>
    </source>
</evidence>
<dbReference type="InterPro" id="IPR002156">
    <property type="entry name" value="RNaseH_domain"/>
</dbReference>